<protein>
    <recommendedName>
        <fullName evidence="3">Yolk protein 1</fullName>
    </recommendedName>
</protein>
<organism evidence="1 2">
    <name type="scientific">Arctia plantaginis</name>
    <name type="common">Wood tiger moth</name>
    <name type="synonym">Phalaena plantaginis</name>
    <dbReference type="NCBI Taxonomy" id="874455"/>
    <lineage>
        <taxon>Eukaryota</taxon>
        <taxon>Metazoa</taxon>
        <taxon>Ecdysozoa</taxon>
        <taxon>Arthropoda</taxon>
        <taxon>Hexapoda</taxon>
        <taxon>Insecta</taxon>
        <taxon>Pterygota</taxon>
        <taxon>Neoptera</taxon>
        <taxon>Endopterygota</taxon>
        <taxon>Lepidoptera</taxon>
        <taxon>Glossata</taxon>
        <taxon>Ditrysia</taxon>
        <taxon>Noctuoidea</taxon>
        <taxon>Erebidae</taxon>
        <taxon>Arctiinae</taxon>
        <taxon>Arctia</taxon>
    </lineage>
</organism>
<dbReference type="AlphaFoldDB" id="A0A8S1AKB6"/>
<accession>A0A8S1AKB6</accession>
<comment type="caution">
    <text evidence="1">The sequence shown here is derived from an EMBL/GenBank/DDBJ whole genome shotgun (WGS) entry which is preliminary data.</text>
</comment>
<dbReference type="EMBL" id="CADEBD010000336">
    <property type="protein sequence ID" value="CAB3247260.1"/>
    <property type="molecule type" value="Genomic_DNA"/>
</dbReference>
<dbReference type="CDD" id="cd20235">
    <property type="entry name" value="PFM_spherulin-2a-like"/>
    <property type="match status" value="1"/>
</dbReference>
<evidence type="ECO:0008006" key="3">
    <source>
        <dbReference type="Google" id="ProtNLM"/>
    </source>
</evidence>
<dbReference type="SUPFAM" id="SSF56973">
    <property type="entry name" value="Aerolisin/ETX pore-forming domain"/>
    <property type="match status" value="1"/>
</dbReference>
<evidence type="ECO:0000313" key="2">
    <source>
        <dbReference type="Proteomes" id="UP000494256"/>
    </source>
</evidence>
<dbReference type="Proteomes" id="UP000494256">
    <property type="component" value="Unassembled WGS sequence"/>
</dbReference>
<gene>
    <name evidence="1" type="ORF">APLA_LOCUS11840</name>
</gene>
<name>A0A8S1AKB6_ARCPL</name>
<sequence>MLSYLIVKIKMLSKYLTLLLVILPAFTYAGIVIKIKLTKNGDDTTVEFLGEDLADITEKERALFNIDDETLKNETEKFIGKRCTNVFLKPPTPWGDVYTKYGWDPVKRNIKPIEARVIGVNMKPVTVGSAEYVNSHNSLVVPYNTSLTQQVNETVQHTWSTGVKFDVEQEITYEITFAENSVEGSTTMSYTSSWGEDTTKFRSVTLGTTSTTMTEVPPGNSIVASLIATQGTVDIEIRYSIDLIGKLFCNYEVSFHGHHFYAMPIHQLHKAADTPLLKYSTEKVSVGFYTSVKLEVTNRTVS</sequence>
<dbReference type="Gene3D" id="2.170.15.10">
    <property type="entry name" value="Proaerolysin, chain A, domain 3"/>
    <property type="match status" value="1"/>
</dbReference>
<evidence type="ECO:0000313" key="1">
    <source>
        <dbReference type="EMBL" id="CAB3247260.1"/>
    </source>
</evidence>
<reference evidence="1 2" key="1">
    <citation type="submission" date="2020-04" db="EMBL/GenBank/DDBJ databases">
        <authorList>
            <person name="Wallbank WR R."/>
            <person name="Pardo Diaz C."/>
            <person name="Kozak K."/>
            <person name="Martin S."/>
            <person name="Jiggins C."/>
            <person name="Moest M."/>
            <person name="Warren A I."/>
            <person name="Byers J.R.P. K."/>
            <person name="Montejo-Kovacevich G."/>
            <person name="Yen C E."/>
        </authorList>
    </citation>
    <scope>NUCLEOTIDE SEQUENCE [LARGE SCALE GENOMIC DNA]</scope>
</reference>
<dbReference type="OrthoDB" id="2016263at2759"/>
<proteinExistence type="predicted"/>